<dbReference type="EC" id="3.5.3.13" evidence="7"/>
<dbReference type="InterPro" id="IPR011059">
    <property type="entry name" value="Metal-dep_hydrolase_composite"/>
</dbReference>
<accession>A0ABS9Q824</accession>
<dbReference type="SUPFAM" id="SSF51556">
    <property type="entry name" value="Metallo-dependent hydrolases"/>
    <property type="match status" value="1"/>
</dbReference>
<keyword evidence="8" id="KW-1185">Reference proteome</keyword>
<dbReference type="NCBIfam" id="TIGR02022">
    <property type="entry name" value="hutF"/>
    <property type="match status" value="1"/>
</dbReference>
<keyword evidence="2" id="KW-0479">Metal-binding</keyword>
<dbReference type="Pfam" id="PF01979">
    <property type="entry name" value="Amidohydro_1"/>
    <property type="match status" value="1"/>
</dbReference>
<dbReference type="InterPro" id="IPR055156">
    <property type="entry name" value="HutF-like_N"/>
</dbReference>
<reference evidence="7 8" key="1">
    <citation type="submission" date="2022-02" db="EMBL/GenBank/DDBJ databases">
        <title>Draft genome sequence of Mezorhizobium retamae strain IRAMC:0171 isolated from Retama raetam nodules.</title>
        <authorList>
            <person name="Bengaied R."/>
            <person name="Sbissi I."/>
            <person name="Huber K."/>
            <person name="Ghodbane F."/>
            <person name="Nouioui I."/>
            <person name="Tarhouni M."/>
            <person name="Gtari M."/>
        </authorList>
    </citation>
    <scope>NUCLEOTIDE SEQUENCE [LARGE SCALE GENOMIC DNA]</scope>
    <source>
        <strain evidence="7 8">IRAMC:0171</strain>
    </source>
</reference>
<proteinExistence type="predicted"/>
<dbReference type="NCBIfam" id="NF006683">
    <property type="entry name" value="PRK09229.1-4"/>
    <property type="match status" value="1"/>
</dbReference>
<keyword evidence="4" id="KW-0862">Zinc</keyword>
<evidence type="ECO:0000256" key="3">
    <source>
        <dbReference type="ARBA" id="ARBA00022801"/>
    </source>
</evidence>
<dbReference type="SUPFAM" id="SSF51338">
    <property type="entry name" value="Composite domain of metallo-dependent hydrolases"/>
    <property type="match status" value="1"/>
</dbReference>
<dbReference type="InterPro" id="IPR006680">
    <property type="entry name" value="Amidohydro-rel"/>
</dbReference>
<dbReference type="RefSeq" id="WP_239361264.1">
    <property type="nucleotide sequence ID" value="NZ_JAKREW010000001.1"/>
</dbReference>
<dbReference type="EMBL" id="JAKREW010000001">
    <property type="protein sequence ID" value="MCG7503559.1"/>
    <property type="molecule type" value="Genomic_DNA"/>
</dbReference>
<evidence type="ECO:0000313" key="7">
    <source>
        <dbReference type="EMBL" id="MCG7503559.1"/>
    </source>
</evidence>
<protein>
    <submittedName>
        <fullName evidence="7">Formimidoylglutamate deiminase</fullName>
        <ecNumber evidence="7">3.5.3.13</ecNumber>
    </submittedName>
</protein>
<dbReference type="Pfam" id="PF22429">
    <property type="entry name" value="HutF_N"/>
    <property type="match status" value="1"/>
</dbReference>
<evidence type="ECO:0000259" key="6">
    <source>
        <dbReference type="Pfam" id="PF22429"/>
    </source>
</evidence>
<dbReference type="InterPro" id="IPR032466">
    <property type="entry name" value="Metal_Hydrolase"/>
</dbReference>
<evidence type="ECO:0000313" key="8">
    <source>
        <dbReference type="Proteomes" id="UP001201701"/>
    </source>
</evidence>
<dbReference type="InterPro" id="IPR010252">
    <property type="entry name" value="HutF"/>
</dbReference>
<comment type="caution">
    <text evidence="7">The sequence shown here is derived from an EMBL/GenBank/DDBJ whole genome shotgun (WGS) entry which is preliminary data.</text>
</comment>
<dbReference type="NCBIfam" id="NF006684">
    <property type="entry name" value="PRK09229.1-5"/>
    <property type="match status" value="1"/>
</dbReference>
<dbReference type="PANTHER" id="PTHR11271:SF48">
    <property type="entry name" value="AMIDOHYDROLASE-RELATED DOMAIN-CONTAINING PROTEIN"/>
    <property type="match status" value="1"/>
</dbReference>
<keyword evidence="3 7" id="KW-0378">Hydrolase</keyword>
<dbReference type="Gene3D" id="2.30.40.10">
    <property type="entry name" value="Urease, subunit C, domain 1"/>
    <property type="match status" value="1"/>
</dbReference>
<name>A0ABS9Q824_9HYPH</name>
<comment type="cofactor">
    <cofactor evidence="1">
        <name>Zn(2+)</name>
        <dbReference type="ChEBI" id="CHEBI:29105"/>
    </cofactor>
</comment>
<dbReference type="GO" id="GO:0050416">
    <property type="term" value="F:formimidoylglutamate deiminase activity"/>
    <property type="evidence" value="ECO:0007669"/>
    <property type="project" value="UniProtKB-EC"/>
</dbReference>
<dbReference type="PANTHER" id="PTHR11271">
    <property type="entry name" value="GUANINE DEAMINASE"/>
    <property type="match status" value="1"/>
</dbReference>
<organism evidence="7 8">
    <name type="scientific">Mesorhizobium retamae</name>
    <dbReference type="NCBI Taxonomy" id="2912854"/>
    <lineage>
        <taxon>Bacteria</taxon>
        <taxon>Pseudomonadati</taxon>
        <taxon>Pseudomonadota</taxon>
        <taxon>Alphaproteobacteria</taxon>
        <taxon>Hyphomicrobiales</taxon>
        <taxon>Phyllobacteriaceae</taxon>
        <taxon>Mesorhizobium</taxon>
    </lineage>
</organism>
<feature type="domain" description="Formimidoylglutamate deiminase N-terminal" evidence="6">
    <location>
        <begin position="1"/>
        <end position="45"/>
    </location>
</feature>
<evidence type="ECO:0000256" key="4">
    <source>
        <dbReference type="ARBA" id="ARBA00022833"/>
    </source>
</evidence>
<sequence>MTAIFAEQAFLNGGWRKNVRLVVSDGALAKVEPDVAIQAGDERHAIVVPGMPNLHSHAFQRGMAGLAETRGPGADSFWSWREVMYRFALSMTPDDVEAVAAQLYVEMVEAGFSRVGEFHYLHHDRDGRPYTNIAEMAERIAAAAKATGIGLTLLPVFYAHSGFGGGAPNEGQRRFINDLNGFSKLLEKSKEAVRGLNHAVVGVAPHSLRAATPEELSFVAELEPKAPIHIHIAEQVKEVEDCVAWSGKRPVEWLLENQSVDSRWCLIHATHMTDKETIAMAKSGAIAGLCPITEANLGDGTFSASLFSSHGGHYGVGSDSNVLIGVSDELRQLEYSQRIFHRARNVLAAPGQSNGENLFTQSLIGGNVALGTASAGLEAGAPADFVSLDPSHPSLAGKSGNAILDTWIFAGGTQVDSAWVHGRKLVENGRHFAREPIAERFRNVMMRLSAG</sequence>
<gene>
    <name evidence="7" type="ORF">L4923_00850</name>
</gene>
<dbReference type="Proteomes" id="UP001201701">
    <property type="component" value="Unassembled WGS sequence"/>
</dbReference>
<dbReference type="InterPro" id="IPR051607">
    <property type="entry name" value="Metallo-dep_hydrolases"/>
</dbReference>
<dbReference type="NCBIfam" id="NF006681">
    <property type="entry name" value="PRK09229.1-2"/>
    <property type="match status" value="1"/>
</dbReference>
<dbReference type="Gene3D" id="3.20.20.140">
    <property type="entry name" value="Metal-dependent hydrolases"/>
    <property type="match status" value="1"/>
</dbReference>
<evidence type="ECO:0000259" key="5">
    <source>
        <dbReference type="Pfam" id="PF01979"/>
    </source>
</evidence>
<evidence type="ECO:0000256" key="2">
    <source>
        <dbReference type="ARBA" id="ARBA00022723"/>
    </source>
</evidence>
<feature type="domain" description="Amidohydrolase-related" evidence="5">
    <location>
        <begin position="46"/>
        <end position="422"/>
    </location>
</feature>
<dbReference type="CDD" id="cd01313">
    <property type="entry name" value="Met_dep_hydrolase_E"/>
    <property type="match status" value="1"/>
</dbReference>
<evidence type="ECO:0000256" key="1">
    <source>
        <dbReference type="ARBA" id="ARBA00001947"/>
    </source>
</evidence>